<keyword evidence="4" id="KW-0560">Oxidoreductase</keyword>
<feature type="transmembrane region" description="Helical" evidence="1">
    <location>
        <begin position="196"/>
        <end position="216"/>
    </location>
</feature>
<proteinExistence type="inferred from homology"/>
<dbReference type="RefSeq" id="WP_120205080.1">
    <property type="nucleotide sequence ID" value="NZ_CP032514.1"/>
</dbReference>
<keyword evidence="1" id="KW-0520">NAD</keyword>
<comment type="function">
    <text evidence="1">NDH-1 shuttles electrons from NADH, via FMN and iron-sulfur (Fe-S) centers, to quinones in the respiratory chain. Couples the redox reaction to proton translocation (for every two electrons transferred, four hydrogen ions are translocated across the cytoplasmic membrane), and thus conserves the redox energy in a proton gradient.</text>
</comment>
<keyword evidence="3" id="KW-0732">Signal</keyword>
<dbReference type="InterPro" id="IPR001457">
    <property type="entry name" value="NADH_UbQ/plastoQ_OxRdtase_su6"/>
</dbReference>
<evidence type="ECO:0000313" key="5">
    <source>
        <dbReference type="Proteomes" id="UP000273001"/>
    </source>
</evidence>
<keyword evidence="1" id="KW-0812">Transmembrane</keyword>
<feature type="transmembrane region" description="Helical" evidence="1">
    <location>
        <begin position="82"/>
        <end position="101"/>
    </location>
</feature>
<protein>
    <recommendedName>
        <fullName evidence="1">NADH-quinone oxidoreductase subunit J</fullName>
        <ecNumber evidence="1">7.1.1.-</ecNumber>
    </recommendedName>
</protein>
<reference evidence="4 5" key="1">
    <citation type="submission" date="2018-09" db="EMBL/GenBank/DDBJ databases">
        <authorList>
            <person name="Li J."/>
        </authorList>
    </citation>
    <scope>NUCLEOTIDE SEQUENCE [LARGE SCALE GENOMIC DNA]</scope>
    <source>
        <strain evidence="4 5">2129</strain>
    </source>
</reference>
<feature type="transmembrane region" description="Helical" evidence="1">
    <location>
        <begin position="55"/>
        <end position="75"/>
    </location>
</feature>
<dbReference type="PANTHER" id="PTHR33269">
    <property type="entry name" value="NADH-UBIQUINONE OXIDOREDUCTASE CHAIN 6"/>
    <property type="match status" value="1"/>
</dbReference>
<evidence type="ECO:0000256" key="1">
    <source>
        <dbReference type="RuleBase" id="RU004429"/>
    </source>
</evidence>
<keyword evidence="1" id="KW-1133">Transmembrane helix</keyword>
<evidence type="ECO:0000256" key="2">
    <source>
        <dbReference type="SAM" id="MobiDB-lite"/>
    </source>
</evidence>
<keyword evidence="5" id="KW-1185">Reference proteome</keyword>
<dbReference type="NCBIfam" id="NF005165">
    <property type="entry name" value="PRK06638.1-5"/>
    <property type="match status" value="1"/>
</dbReference>
<feature type="signal peptide" evidence="3">
    <location>
        <begin position="1"/>
        <end position="19"/>
    </location>
</feature>
<keyword evidence="1" id="KW-1003">Cell membrane</keyword>
<evidence type="ECO:0000256" key="3">
    <source>
        <dbReference type="SAM" id="SignalP"/>
    </source>
</evidence>
<dbReference type="EMBL" id="CP032514">
    <property type="protein sequence ID" value="AYD90295.1"/>
    <property type="molecule type" value="Genomic_DNA"/>
</dbReference>
<dbReference type="Pfam" id="PF00499">
    <property type="entry name" value="Oxidored_q3"/>
    <property type="match status" value="1"/>
</dbReference>
<feature type="region of interest" description="Disordered" evidence="2">
    <location>
        <begin position="309"/>
        <end position="388"/>
    </location>
</feature>
<keyword evidence="1" id="KW-0472">Membrane</keyword>
<dbReference type="GO" id="GO:0016491">
    <property type="term" value="F:oxidoreductase activity"/>
    <property type="evidence" value="ECO:0007669"/>
    <property type="project" value="UniProtKB-KW"/>
</dbReference>
<dbReference type="EC" id="7.1.1.-" evidence="1"/>
<comment type="similarity">
    <text evidence="1">Belongs to the complex I subunit 6 family.</text>
</comment>
<dbReference type="PANTHER" id="PTHR33269:SF19">
    <property type="entry name" value="NADH-QUINONE OXIDOREDUCTASE SUBUNIT J"/>
    <property type="match status" value="1"/>
</dbReference>
<dbReference type="Proteomes" id="UP000273001">
    <property type="component" value="Chromosome"/>
</dbReference>
<accession>A0ABN5PPH6</accession>
<evidence type="ECO:0000313" key="4">
    <source>
        <dbReference type="EMBL" id="AYD90295.1"/>
    </source>
</evidence>
<feature type="transmembrane region" description="Helical" evidence="1">
    <location>
        <begin position="113"/>
        <end position="133"/>
    </location>
</feature>
<comment type="subcellular location">
    <subcellularLocation>
        <location evidence="1">Cell membrane</location>
        <topology evidence="1">Multi-pass membrane protein</topology>
    </subcellularLocation>
</comment>
<dbReference type="InterPro" id="IPR042106">
    <property type="entry name" value="Nuo/plastoQ_OxRdtase_6_NuoJ"/>
</dbReference>
<comment type="catalytic activity">
    <reaction evidence="1">
        <text>a quinone + NADH + 5 H(+)(in) = a quinol + NAD(+) + 4 H(+)(out)</text>
        <dbReference type="Rhea" id="RHEA:57888"/>
        <dbReference type="ChEBI" id="CHEBI:15378"/>
        <dbReference type="ChEBI" id="CHEBI:24646"/>
        <dbReference type="ChEBI" id="CHEBI:57540"/>
        <dbReference type="ChEBI" id="CHEBI:57945"/>
        <dbReference type="ChEBI" id="CHEBI:132124"/>
    </reaction>
</comment>
<dbReference type="Gene3D" id="1.20.120.1200">
    <property type="entry name" value="NADH-ubiquinone/plastoquinone oxidoreductase chain 6, subunit NuoJ"/>
    <property type="match status" value="1"/>
</dbReference>
<feature type="chain" id="PRO_5046062077" description="NADH-quinone oxidoreductase subunit J" evidence="3">
    <location>
        <begin position="20"/>
        <end position="388"/>
    </location>
</feature>
<gene>
    <name evidence="4" type="ORF">D5R93_10280</name>
</gene>
<feature type="transmembrane region" description="Helical" evidence="1">
    <location>
        <begin position="145"/>
        <end position="165"/>
    </location>
</feature>
<organism evidence="4 5">
    <name type="scientific">Actinomyces lilanjuaniae</name>
    <dbReference type="NCBI Taxonomy" id="2321394"/>
    <lineage>
        <taxon>Bacteria</taxon>
        <taxon>Bacillati</taxon>
        <taxon>Actinomycetota</taxon>
        <taxon>Actinomycetes</taxon>
        <taxon>Actinomycetales</taxon>
        <taxon>Actinomycetaceae</taxon>
        <taxon>Actinomyces</taxon>
    </lineage>
</organism>
<feature type="compositionally biased region" description="Low complexity" evidence="2">
    <location>
        <begin position="329"/>
        <end position="355"/>
    </location>
</feature>
<keyword evidence="1" id="KW-0874">Quinone</keyword>
<sequence length="388" mass="38884">MSLLPVLALVLAAAVPSAASSLVSSITAVTASVTVPSFVSAAVPTALSEAGTLSVGESVLLVVVALVTVACGLGVLTARRAVVAAVNMIGIMISLAVLYIANEAPFLGMTQVVVYTGAVMTLVLFVIMLVGVGGEEPVAGAGGSYQLPLIGLLGLGLATLLAAVLHRSPLPAATGLQGGDASTPDRIAEVLLGDHVVTMELTGILLVVAAVGALTLTHRQRVRARRGQAEIAEEKMRAYAATGAHPGQKPVPGVYASTNTVAAPALGADGQEVTESVPRVLRARGQGMELSEVSPEMGVAQRAGEVLERQAGSRTTGKEAAGGSGDGSAVGRSGMSSMPGQAPPVVEQPVAPSPVLRDTSQSPASGQEAAEGAEAAEEDTEEKEKGDQ</sequence>
<name>A0ABN5PPH6_9ACTO</name>